<sequence length="1401" mass="151585">MNTSMENIKRSLWHKATSYGLTLFMMLQLTLPSVASALTSVSNEQVQHDLTSEQMFIRSVVSDYLYQRSSYIPKPSSAYGNQSIAEFHSKLKTSAIYRLPNIKSVDYIPITGNITFFVPKKRTTYPLQKQVGDNFVQKKLIGSQIKRQIGRTYYKDTFTSEQQQINQLYVNAMTVAKRSSFTHMFGAPLPSDIADTLNIDFIWPESRNIAGNYVLVPVVHLRTSVVDAQSIDGTHTVEFRKSNASFKSASISNADLKIQRDASFSTINDLVIGSKSSITLSSGASNIYAGVSYIEDGRGNIKGVASGTLYNYGQINAARNVKIVAGNYEQKTFVHRFRSAHGYEDHLGTVASINAGGSISINTYGNMVFEGATANAAGGSIKLNSNGSIYIGAAKLENAASFKIKGGQKNEKGISYVQSILSARDNISLYAAGVIEIKASELHADKGIIDILGQNGVYILNELGEQSSSYNRKWGKTTEQEQQLQTMAIHSALEAGKSVKIASHLGDITLKATKIKSGTGTSIEAPNGRINLLLAIQQKDYFYNKVRKGTWKIKTETKQDQVDTAVYNEIIGGVKVHATHGLTLELGQYEGEDISHVVNQFAGSDSLSWMADIYNDPRYNCPSTSSHQAPVGYNAYAYEAMRHDPDFQHCNNLLDVVYHKLEKIHIHEKTSTLSPAAMAIIAIAVSVAMGPQGAGWIGSKGAIATAVGQGTFSAAALSAGAATLTTQAVTSLANGEGIDGAIKSIVDSDNLRSLAISMATAGVLKDIDAISFFEVDPNVASASAQALASVGNQALQIVADSAARAGIETVIQGGNFGTLTDSFVAGLRSGAVSALGRGITSQIESFDISEASKYIAHAATGCLLANVSSTNGNNSQQCLAGASGSVAAKFVASRYDHRVDKLTKQGEDVAAWLEKHVGVDPSTLSEKELNYFLNTHKVSAAELSQWNRFKVATSEVRQLQEAGADISRLVAGLTAFVAKGSSEVISRAAEQGGNVTYSSLMREMSPQYQQATALLAVLDEHHILQSAQIHGYKVEDIKKENILLPSAYNDPSIAPANISGRDLLLLQEIAILETLSVGTPEQKAKLIETYGNAVVENFSNTDGQILRYNWRSLGREAITKGPWEAFNKAYYHVIGPAYDNVQGAETLREIFRNKRADALEDWRIIDAIAPFAGASRYVAVSASQAAETVTRNVAARAVSEGVDREKLNFVNALREKTKVLLEIGDGRKPEVKNRTAIAQFFEAGKQGSESALFYNFTGNPSKASSLVTKGYAEWIEKDKSIAIKNVKNYLDYIAKKFYTTENGGTLHPIMRQRISDYLEYIKANNIPIPNGTAGAPGLHAEVRAVNWYLNNVSTDLTKISIATFKLKGQGVGEAFTACQNCSGILKGLEILTDMDKYRGGK</sequence>
<protein>
    <submittedName>
        <fullName evidence="2">DUF637 domain-containing protein</fullName>
    </submittedName>
</protein>
<proteinExistence type="predicted"/>
<gene>
    <name evidence="2" type="ORF">QNM18_14055</name>
</gene>
<dbReference type="InterPro" id="IPR025968">
    <property type="entry name" value="YwqJ_deaminase"/>
</dbReference>
<dbReference type="Pfam" id="PF14431">
    <property type="entry name" value="YwqJ-deaminase"/>
    <property type="match status" value="1"/>
</dbReference>
<comment type="caution">
    <text evidence="2">The sequence shown here is derived from an EMBL/GenBank/DDBJ whole genome shotgun (WGS) entry which is preliminary data.</text>
</comment>
<dbReference type="EMBL" id="JASJUT010000005">
    <property type="protein sequence ID" value="MDK2596181.1"/>
    <property type="molecule type" value="Genomic_DNA"/>
</dbReference>
<organism evidence="2 3">
    <name type="scientific">Pseudoalteromonas obscura</name>
    <dbReference type="NCBI Taxonomy" id="3048491"/>
    <lineage>
        <taxon>Bacteria</taxon>
        <taxon>Pseudomonadati</taxon>
        <taxon>Pseudomonadota</taxon>
        <taxon>Gammaproteobacteria</taxon>
        <taxon>Alteromonadales</taxon>
        <taxon>Pseudoalteromonadaceae</taxon>
        <taxon>Pseudoalteromonas</taxon>
    </lineage>
</organism>
<name>A0ABT7EMC1_9GAMM</name>
<evidence type="ECO:0000313" key="2">
    <source>
        <dbReference type="EMBL" id="MDK2596181.1"/>
    </source>
</evidence>
<dbReference type="InterPro" id="IPR006915">
    <property type="entry name" value="DUF637_hemagglutn_put"/>
</dbReference>
<feature type="domain" description="DUF637" evidence="1">
    <location>
        <begin position="716"/>
        <end position="873"/>
    </location>
</feature>
<reference evidence="2 3" key="1">
    <citation type="submission" date="2023-05" db="EMBL/GenBank/DDBJ databases">
        <title>Pseudoalteromonas ardens sp. nov., Pseudoalteromonas obscura sp. nov., and Pseudoalteromonas umbrosa sp. nov., isolated from the coral Montipora capitata.</title>
        <authorList>
            <person name="Thomas E.M."/>
            <person name="Smith E.M."/>
            <person name="Papke E."/>
            <person name="Shlafstein M.D."/>
            <person name="Oline D.K."/>
            <person name="Videau P."/>
            <person name="Saw J.H."/>
            <person name="Strangman W.K."/>
            <person name="Ushijima B."/>
        </authorList>
    </citation>
    <scope>NUCLEOTIDE SEQUENCE [LARGE SCALE GENOMIC DNA]</scope>
    <source>
        <strain evidence="2 3">P94</strain>
    </source>
</reference>
<dbReference type="Proteomes" id="UP001231915">
    <property type="component" value="Unassembled WGS sequence"/>
</dbReference>
<accession>A0ABT7EMC1</accession>
<dbReference type="RefSeq" id="WP_284137592.1">
    <property type="nucleotide sequence ID" value="NZ_JASJUT010000005.1"/>
</dbReference>
<keyword evidence="3" id="KW-1185">Reference proteome</keyword>
<dbReference type="Pfam" id="PF04830">
    <property type="entry name" value="DUF637"/>
    <property type="match status" value="1"/>
</dbReference>
<evidence type="ECO:0000313" key="3">
    <source>
        <dbReference type="Proteomes" id="UP001231915"/>
    </source>
</evidence>
<evidence type="ECO:0000259" key="1">
    <source>
        <dbReference type="Pfam" id="PF04830"/>
    </source>
</evidence>